<evidence type="ECO:0000313" key="1">
    <source>
        <dbReference type="EMBL" id="QDU36821.1"/>
    </source>
</evidence>
<name>A0A517Z2X1_9PLAN</name>
<dbReference type="PANTHER" id="PTHR43737">
    <property type="entry name" value="BLL7424 PROTEIN"/>
    <property type="match status" value="1"/>
</dbReference>
<protein>
    <recommendedName>
        <fullName evidence="3">Sulfatase</fullName>
    </recommendedName>
</protein>
<dbReference type="Pfam" id="PF07394">
    <property type="entry name" value="DUF1501"/>
    <property type="match status" value="1"/>
</dbReference>
<dbReference type="OrthoDB" id="127333at2"/>
<dbReference type="RefSeq" id="WP_145367448.1">
    <property type="nucleotide sequence ID" value="NZ_CP036275.1"/>
</dbReference>
<sequence length="479" mass="53094">MTRNSRTFPCGRVANLLSRREWLRRAGGGAGMLGLASLMAEQNLLAAPATNDLSNPQTSLRPRMGHFPAKAKSVIWLFMEGAPSAVDMFDPKPALDKRDGETTDIQAFFGNPGPLMKSPFSFKQYGECGQWVCDRYTNVARHVDKMAFIKSCYSESNDHVPAIYQINSGLPRPGFPTAGAWVTYGLGSENQNLPGYIVLGNTKGAKGGPHNWGSGFLPSTFQGTLFRSQGTPVLNLNRQLKVTRDDQRAQLDLMAKLNDEHMQRHTRDAEFADRMQSFELAFRMQKEATEVVDLSRETQATHELYGIDNPRSRSFGSKCLMARRLVESGVRFVQVYSDGEWDAHDNLEENHTHHCAATDVPVAGLLSDLEARGLLDSTLVIWGAEFGRMPISQNGKGRDHNPNGFLQWMAGAGIKGGASYGETDEIGYEAVQDRVSVNDFHATILHLLGLDHERLTYFHNGRSYRLTDVAGEVIQEILA</sequence>
<reference evidence="1 2" key="1">
    <citation type="submission" date="2019-02" db="EMBL/GenBank/DDBJ databases">
        <title>Deep-cultivation of Planctomycetes and their phenomic and genomic characterization uncovers novel biology.</title>
        <authorList>
            <person name="Wiegand S."/>
            <person name="Jogler M."/>
            <person name="Boedeker C."/>
            <person name="Pinto D."/>
            <person name="Vollmers J."/>
            <person name="Rivas-Marin E."/>
            <person name="Kohn T."/>
            <person name="Peeters S.H."/>
            <person name="Heuer A."/>
            <person name="Rast P."/>
            <person name="Oberbeckmann S."/>
            <person name="Bunk B."/>
            <person name="Jeske O."/>
            <person name="Meyerdierks A."/>
            <person name="Storesund J.E."/>
            <person name="Kallscheuer N."/>
            <person name="Luecker S."/>
            <person name="Lage O.M."/>
            <person name="Pohl T."/>
            <person name="Merkel B.J."/>
            <person name="Hornburger P."/>
            <person name="Mueller R.-W."/>
            <person name="Bruemmer F."/>
            <person name="Labrenz M."/>
            <person name="Spormann A.M."/>
            <person name="Op den Camp H."/>
            <person name="Overmann J."/>
            <person name="Amann R."/>
            <person name="Jetten M.S.M."/>
            <person name="Mascher T."/>
            <person name="Medema M.H."/>
            <person name="Devos D.P."/>
            <person name="Kaster A.-K."/>
            <person name="Ovreas L."/>
            <person name="Rohde M."/>
            <person name="Galperin M.Y."/>
            <person name="Jogler C."/>
        </authorList>
    </citation>
    <scope>NUCLEOTIDE SEQUENCE [LARGE SCALE GENOMIC DNA]</scope>
    <source>
        <strain evidence="1 2">Mal4</strain>
    </source>
</reference>
<dbReference type="KEGG" id="mri:Mal4_11190"/>
<dbReference type="PANTHER" id="PTHR43737:SF1">
    <property type="entry name" value="DUF1501 DOMAIN-CONTAINING PROTEIN"/>
    <property type="match status" value="1"/>
</dbReference>
<evidence type="ECO:0000313" key="2">
    <source>
        <dbReference type="Proteomes" id="UP000320496"/>
    </source>
</evidence>
<dbReference type="SUPFAM" id="SSF53649">
    <property type="entry name" value="Alkaline phosphatase-like"/>
    <property type="match status" value="1"/>
</dbReference>
<dbReference type="InterPro" id="IPR017850">
    <property type="entry name" value="Alkaline_phosphatase_core_sf"/>
</dbReference>
<dbReference type="PROSITE" id="PS51318">
    <property type="entry name" value="TAT"/>
    <property type="match status" value="1"/>
</dbReference>
<accession>A0A517Z2X1</accession>
<dbReference type="AlphaFoldDB" id="A0A517Z2X1"/>
<dbReference type="EMBL" id="CP036275">
    <property type="protein sequence ID" value="QDU36821.1"/>
    <property type="molecule type" value="Genomic_DNA"/>
</dbReference>
<dbReference type="Proteomes" id="UP000320496">
    <property type="component" value="Chromosome"/>
</dbReference>
<proteinExistence type="predicted"/>
<organism evidence="1 2">
    <name type="scientific">Maioricimonas rarisocia</name>
    <dbReference type="NCBI Taxonomy" id="2528026"/>
    <lineage>
        <taxon>Bacteria</taxon>
        <taxon>Pseudomonadati</taxon>
        <taxon>Planctomycetota</taxon>
        <taxon>Planctomycetia</taxon>
        <taxon>Planctomycetales</taxon>
        <taxon>Planctomycetaceae</taxon>
        <taxon>Maioricimonas</taxon>
    </lineage>
</organism>
<evidence type="ECO:0008006" key="3">
    <source>
        <dbReference type="Google" id="ProtNLM"/>
    </source>
</evidence>
<gene>
    <name evidence="1" type="ORF">Mal4_11190</name>
</gene>
<keyword evidence="2" id="KW-1185">Reference proteome</keyword>
<dbReference type="InterPro" id="IPR010869">
    <property type="entry name" value="DUF1501"/>
</dbReference>
<dbReference type="InterPro" id="IPR006311">
    <property type="entry name" value="TAT_signal"/>
</dbReference>